<name>A0A383WAR4_TETOB</name>
<proteinExistence type="predicted"/>
<gene>
    <name evidence="2" type="ORF">BQ4739_LOCUS14590</name>
</gene>
<evidence type="ECO:0000313" key="3">
    <source>
        <dbReference type="Proteomes" id="UP000256970"/>
    </source>
</evidence>
<feature type="compositionally biased region" description="Polar residues" evidence="1">
    <location>
        <begin position="9"/>
        <end position="23"/>
    </location>
</feature>
<evidence type="ECO:0000313" key="2">
    <source>
        <dbReference type="EMBL" id="SZX74300.1"/>
    </source>
</evidence>
<feature type="compositionally biased region" description="Polar residues" evidence="1">
    <location>
        <begin position="94"/>
        <end position="105"/>
    </location>
</feature>
<evidence type="ECO:0000256" key="1">
    <source>
        <dbReference type="SAM" id="MobiDB-lite"/>
    </source>
</evidence>
<protein>
    <submittedName>
        <fullName evidence="2">Uncharacterized protein</fullName>
    </submittedName>
</protein>
<organism evidence="2 3">
    <name type="scientific">Tetradesmus obliquus</name>
    <name type="common">Green alga</name>
    <name type="synonym">Acutodesmus obliquus</name>
    <dbReference type="NCBI Taxonomy" id="3088"/>
    <lineage>
        <taxon>Eukaryota</taxon>
        <taxon>Viridiplantae</taxon>
        <taxon>Chlorophyta</taxon>
        <taxon>core chlorophytes</taxon>
        <taxon>Chlorophyceae</taxon>
        <taxon>CS clade</taxon>
        <taxon>Sphaeropleales</taxon>
        <taxon>Scenedesmaceae</taxon>
        <taxon>Tetradesmus</taxon>
    </lineage>
</organism>
<keyword evidence="3" id="KW-1185">Reference proteome</keyword>
<dbReference type="Proteomes" id="UP000256970">
    <property type="component" value="Unassembled WGS sequence"/>
</dbReference>
<reference evidence="2 3" key="1">
    <citation type="submission" date="2016-10" db="EMBL/GenBank/DDBJ databases">
        <authorList>
            <person name="Cai Z."/>
        </authorList>
    </citation>
    <scope>NUCLEOTIDE SEQUENCE [LARGE SCALE GENOMIC DNA]</scope>
</reference>
<feature type="compositionally biased region" description="Low complexity" evidence="1">
    <location>
        <begin position="52"/>
        <end position="62"/>
    </location>
</feature>
<feature type="region of interest" description="Disordered" evidence="1">
    <location>
        <begin position="1"/>
        <end position="118"/>
    </location>
</feature>
<dbReference type="EMBL" id="FNXT01001211">
    <property type="protein sequence ID" value="SZX74300.1"/>
    <property type="molecule type" value="Genomic_DNA"/>
</dbReference>
<dbReference type="AlphaFoldDB" id="A0A383WAR4"/>
<accession>A0A383WAR4</accession>
<sequence length="135" mass="14621">MGHKGARTAQDSTGWRLPQQQRQGPADAEHQAYGGISSRQQQQLHADKQQQHVRLQVQQQRQGAADAEHQAHGGISSRQQQPHADKQQHKDCMCSSSAKGQQMQSIKPLRHKQPAAAAAACVAAAAAQDCRCSSS</sequence>
<feature type="compositionally biased region" description="Basic and acidic residues" evidence="1">
    <location>
        <begin position="83"/>
        <end position="92"/>
    </location>
</feature>